<dbReference type="AlphaFoldDB" id="A0A7U1HRA2"/>
<proteinExistence type="predicted"/>
<sequence>MVSGARKILFKISSAVAERKRISHQLYLVTGTRINSCITAS</sequence>
<protein>
    <submittedName>
        <fullName evidence="1">Uncharacterized protein</fullName>
    </submittedName>
</protein>
<geneLocation type="plasmid" evidence="1">
    <name>pESBL2082-IncI</name>
</geneLocation>
<evidence type="ECO:0000313" key="1">
    <source>
        <dbReference type="EMBL" id="QQZ46582.1"/>
    </source>
</evidence>
<name>A0A7U1HRA2_ECOLX</name>
<accession>A0A7U1HRA2</accession>
<keyword evidence="1" id="KW-0614">Plasmid</keyword>
<reference evidence="1" key="1">
    <citation type="journal article" date="2021" name="Sci. Rep.">
        <title>Antibiotic resistance plasmid composition and architecture in Escherichia coli isolates from meat.</title>
        <authorList>
            <person name="Darphorn T.S."/>
            <person name="Bel K."/>
            <person name="Koenders-van Sint Anneland B.B."/>
            <person name="Brul S."/>
            <person name="Ter Kuile B.H."/>
        </authorList>
    </citation>
    <scope>NUCLEOTIDE SEQUENCE</scope>
    <source>
        <strain evidence="1">ESBL2082</strain>
    </source>
</reference>
<organism evidence="1">
    <name type="scientific">Escherichia coli</name>
    <dbReference type="NCBI Taxonomy" id="562"/>
    <lineage>
        <taxon>Bacteria</taxon>
        <taxon>Pseudomonadati</taxon>
        <taxon>Pseudomonadota</taxon>
        <taxon>Gammaproteobacteria</taxon>
        <taxon>Enterobacterales</taxon>
        <taxon>Enterobacteriaceae</taxon>
        <taxon>Escherichia</taxon>
    </lineage>
</organism>
<dbReference type="EMBL" id="MW390515">
    <property type="protein sequence ID" value="QQZ46582.1"/>
    <property type="molecule type" value="Genomic_DNA"/>
</dbReference>